<protein>
    <submittedName>
        <fullName evidence="1">Uncharacterized protein</fullName>
    </submittedName>
</protein>
<name>K8Y5P2_9LEPT</name>
<dbReference type="EMBL" id="CP006694">
    <property type="protein sequence ID" value="EKT88724.2"/>
    <property type="molecule type" value="Genomic_DNA"/>
</dbReference>
<dbReference type="STRING" id="758847.LSS_00190"/>
<dbReference type="AlphaFoldDB" id="K8Y5P2"/>
<proteinExistence type="predicted"/>
<reference evidence="1 2" key="1">
    <citation type="journal article" date="2012" name="Gene">
        <title>Sequence of Leptospira santarosai serovar Shermani genome and prediction of virulence-associated genes.</title>
        <authorList>
            <person name="Chou L.F."/>
            <person name="Chen Y.T."/>
            <person name="Lu C.W."/>
            <person name="Ko Y.C."/>
            <person name="Tang C.Y."/>
            <person name="Pan M.J."/>
            <person name="Tian Y.C."/>
            <person name="Chiu C.H."/>
            <person name="Hung C.C."/>
            <person name="Yang C.W."/>
        </authorList>
    </citation>
    <scope>NUCLEOTIDE SEQUENCE [LARGE SCALE GENOMIC DNA]</scope>
    <source>
        <strain evidence="1">LT 821</strain>
    </source>
</reference>
<evidence type="ECO:0000313" key="2">
    <source>
        <dbReference type="Proteomes" id="UP000035800"/>
    </source>
</evidence>
<evidence type="ECO:0000313" key="1">
    <source>
        <dbReference type="EMBL" id="EKT88724.2"/>
    </source>
</evidence>
<reference evidence="1 2" key="2">
    <citation type="journal article" date="2014" name="Emerg. Microbes Infect.">
        <title>Potential impact on kidney infection: a whole-genome analysis of Leptospira santarosai serovar Shermani.</title>
        <authorList>
            <person name="Chou L.F."/>
            <person name="Chen T.W."/>
            <person name="Ko Y.C."/>
            <person name="Pan M.J."/>
            <person name="Tian Y.C."/>
            <person name="Chiu C.H."/>
            <person name="Tang P."/>
            <person name="Hung C.C."/>
            <person name="Yang C.W."/>
        </authorList>
    </citation>
    <scope>NUCLEOTIDE SEQUENCE</scope>
    <source>
        <strain evidence="1 2">LT 821</strain>
    </source>
</reference>
<sequence length="72" mass="8515">MDIHKNVMEFTEIFQKYFKAFQDIAASKNKALKVIRYYWTGEGVGCGVLHSRSDLGEREWGLHDQRRTRSYT</sequence>
<organism evidence="1 2">
    <name type="scientific">Leptospira santarosai serovar Shermani str. LT 821</name>
    <dbReference type="NCBI Taxonomy" id="758847"/>
    <lineage>
        <taxon>Bacteria</taxon>
        <taxon>Pseudomonadati</taxon>
        <taxon>Spirochaetota</taxon>
        <taxon>Spirochaetia</taxon>
        <taxon>Leptospirales</taxon>
        <taxon>Leptospiraceae</taxon>
        <taxon>Leptospira</taxon>
    </lineage>
</organism>
<accession>K8Y5P2</accession>
<dbReference type="Proteomes" id="UP000035800">
    <property type="component" value="Chromosome I"/>
</dbReference>
<dbReference type="KEGG" id="lst:LSS_00190"/>
<gene>
    <name evidence="1" type="ORF">LSS_00190</name>
</gene>